<dbReference type="PROSITE" id="PS50195">
    <property type="entry name" value="PX"/>
    <property type="match status" value="1"/>
</dbReference>
<comment type="caution">
    <text evidence="3">The sequence shown here is derived from an EMBL/GenBank/DDBJ whole genome shotgun (WGS) entry which is preliminary data.</text>
</comment>
<sequence length="301" mass="35021">MAAKGEEGQRGWPGNWQTSAETTERHDKETMYDEDVIAVSITASKESAADQKYTMYTAFVRNLASGSKVIVRRRYSDFFKLRKDLIDFVSWGHCKACDDYQQLISGYHFPRRRLLRSSQPGVVKERMDSLALFLRHVLRHIYFKTFDDCEHARLNVENRVLKEFMEIEYEDLFPRTTARAHILQALEEKRQLQQVKAAGLRAKSAAYAMQRPEAPQETTRPIVVDADTCHRCLQKWTHCYCNEEDDRIDMQRYRRPSTASDSSQCSRCDREWDQCYCCQQNSPTTSSVCSLSSRGRKVPVL</sequence>
<dbReference type="InterPro" id="IPR001683">
    <property type="entry name" value="PX_dom"/>
</dbReference>
<dbReference type="CDD" id="cd06093">
    <property type="entry name" value="PX_domain"/>
    <property type="match status" value="1"/>
</dbReference>
<dbReference type="Gene3D" id="3.30.1520.10">
    <property type="entry name" value="Phox-like domain"/>
    <property type="match status" value="1"/>
</dbReference>
<evidence type="ECO:0000259" key="2">
    <source>
        <dbReference type="PROSITE" id="PS50195"/>
    </source>
</evidence>
<gene>
    <name evidence="3" type="ORF">Poli38472_008762</name>
</gene>
<dbReference type="OrthoDB" id="10254720at2759"/>
<reference evidence="3" key="1">
    <citation type="submission" date="2019-03" db="EMBL/GenBank/DDBJ databases">
        <title>Long read genome sequence of the mycoparasitic Pythium oligandrum ATCC 38472 isolated from sugarbeet rhizosphere.</title>
        <authorList>
            <person name="Gaulin E."/>
        </authorList>
    </citation>
    <scope>NUCLEOTIDE SEQUENCE</scope>
    <source>
        <strain evidence="3">ATCC 38472_TT</strain>
    </source>
</reference>
<feature type="region of interest" description="Disordered" evidence="1">
    <location>
        <begin position="1"/>
        <end position="27"/>
    </location>
</feature>
<accession>A0A8K1FCR8</accession>
<dbReference type="SUPFAM" id="SSF64268">
    <property type="entry name" value="PX domain"/>
    <property type="match status" value="1"/>
</dbReference>
<dbReference type="InterPro" id="IPR036871">
    <property type="entry name" value="PX_dom_sf"/>
</dbReference>
<keyword evidence="4" id="KW-1185">Reference proteome</keyword>
<organism evidence="3 4">
    <name type="scientific">Pythium oligandrum</name>
    <name type="common">Mycoparasitic fungus</name>
    <dbReference type="NCBI Taxonomy" id="41045"/>
    <lineage>
        <taxon>Eukaryota</taxon>
        <taxon>Sar</taxon>
        <taxon>Stramenopiles</taxon>
        <taxon>Oomycota</taxon>
        <taxon>Peronosporomycetes</taxon>
        <taxon>Pythiales</taxon>
        <taxon>Pythiaceae</taxon>
        <taxon>Pythium</taxon>
    </lineage>
</organism>
<evidence type="ECO:0000313" key="4">
    <source>
        <dbReference type="Proteomes" id="UP000794436"/>
    </source>
</evidence>
<dbReference type="Proteomes" id="UP000794436">
    <property type="component" value="Unassembled WGS sequence"/>
</dbReference>
<dbReference type="GO" id="GO:0035091">
    <property type="term" value="F:phosphatidylinositol binding"/>
    <property type="evidence" value="ECO:0007669"/>
    <property type="project" value="InterPro"/>
</dbReference>
<evidence type="ECO:0000313" key="3">
    <source>
        <dbReference type="EMBL" id="TMW56114.1"/>
    </source>
</evidence>
<feature type="domain" description="PX" evidence="2">
    <location>
        <begin position="34"/>
        <end position="171"/>
    </location>
</feature>
<dbReference type="Pfam" id="PF00787">
    <property type="entry name" value="PX"/>
    <property type="match status" value="1"/>
</dbReference>
<protein>
    <recommendedName>
        <fullName evidence="2">PX domain-containing protein</fullName>
    </recommendedName>
</protein>
<dbReference type="AlphaFoldDB" id="A0A8K1FCR8"/>
<name>A0A8K1FCR8_PYTOL</name>
<dbReference type="EMBL" id="SPLM01000146">
    <property type="protein sequence ID" value="TMW56114.1"/>
    <property type="molecule type" value="Genomic_DNA"/>
</dbReference>
<evidence type="ECO:0000256" key="1">
    <source>
        <dbReference type="SAM" id="MobiDB-lite"/>
    </source>
</evidence>
<proteinExistence type="predicted"/>